<keyword evidence="2" id="KW-1185">Reference proteome</keyword>
<evidence type="ECO:0000313" key="2">
    <source>
        <dbReference type="Proteomes" id="UP000320772"/>
    </source>
</evidence>
<protein>
    <submittedName>
        <fullName evidence="1">Uncharacterized protein</fullName>
    </submittedName>
</protein>
<comment type="caution">
    <text evidence="1">The sequence shown here is derived from an EMBL/GenBank/DDBJ whole genome shotgun (WGS) entry which is preliminary data.</text>
</comment>
<organism evidence="1 2">
    <name type="scientific">Gluconobacter roseus NBRC 3990</name>
    <dbReference type="NCBI Taxonomy" id="1307950"/>
    <lineage>
        <taxon>Bacteria</taxon>
        <taxon>Pseudomonadati</taxon>
        <taxon>Pseudomonadota</taxon>
        <taxon>Alphaproteobacteria</taxon>
        <taxon>Acetobacterales</taxon>
        <taxon>Acetobacteraceae</taxon>
        <taxon>Gluconobacter</taxon>
    </lineage>
</organism>
<dbReference type="Proteomes" id="UP000320772">
    <property type="component" value="Unassembled WGS sequence"/>
</dbReference>
<name>A0A4Y3M1M5_9PROT</name>
<dbReference type="EMBL" id="BJLY01000001">
    <property type="protein sequence ID" value="GEB03190.1"/>
    <property type="molecule type" value="Genomic_DNA"/>
</dbReference>
<proteinExistence type="predicted"/>
<evidence type="ECO:0000313" key="1">
    <source>
        <dbReference type="EMBL" id="GEB03190.1"/>
    </source>
</evidence>
<gene>
    <name evidence="1" type="ORF">GRO01_07660</name>
</gene>
<dbReference type="AlphaFoldDB" id="A0A4Y3M1M5"/>
<sequence>MQWVLSVTVRDTAVAGDLSDKRIQDFISHKDRNGQKHEQNKKSGPVLKGFQHFDYQRGHETCSVKRSLIRKRQSTGSLFIHNPSISISLPVGISLQNSVLSFSVTFSP</sequence>
<reference evidence="1 2" key="1">
    <citation type="submission" date="2019-06" db="EMBL/GenBank/DDBJ databases">
        <title>Whole genome shotgun sequence of Gluconobacter roseus NBRC 3990.</title>
        <authorList>
            <person name="Hosoyama A."/>
            <person name="Uohara A."/>
            <person name="Ohji S."/>
            <person name="Ichikawa N."/>
        </authorList>
    </citation>
    <scope>NUCLEOTIDE SEQUENCE [LARGE SCALE GENOMIC DNA]</scope>
    <source>
        <strain evidence="1 2">NBRC 3990</strain>
    </source>
</reference>
<accession>A0A4Y3M1M5</accession>